<dbReference type="SUPFAM" id="SSF111038">
    <property type="entry name" value="YjbQ-like"/>
    <property type="match status" value="1"/>
</dbReference>
<dbReference type="AlphaFoldDB" id="A0A7J3I7B3"/>
<dbReference type="Gene3D" id="2.60.120.460">
    <property type="entry name" value="YjbQ-like"/>
    <property type="match status" value="1"/>
</dbReference>
<dbReference type="EMBL" id="DTBZ01000114">
    <property type="protein sequence ID" value="HGQ18533.1"/>
    <property type="molecule type" value="Genomic_DNA"/>
</dbReference>
<dbReference type="InterPro" id="IPR035917">
    <property type="entry name" value="YjbQ-like_sf"/>
</dbReference>
<dbReference type="EMBL" id="DTAI01000081">
    <property type="protein sequence ID" value="HGN36475.1"/>
    <property type="molecule type" value="Genomic_DNA"/>
</dbReference>
<gene>
    <name evidence="1" type="ORF">ENT87_02860</name>
    <name evidence="2" type="ORF">ENU30_06125</name>
</gene>
<accession>A0A7J3I7B3</accession>
<evidence type="ECO:0000313" key="1">
    <source>
        <dbReference type="EMBL" id="HGN36475.1"/>
    </source>
</evidence>
<name>A0A7J3I7B3_9CREN</name>
<reference evidence="1" key="1">
    <citation type="journal article" date="2020" name="mSystems">
        <title>Genome- and Community-Level Interaction Insights into Carbon Utilization and Element Cycling Functions of Hydrothermarchaeota in Hydrothermal Sediment.</title>
        <authorList>
            <person name="Zhou Z."/>
            <person name="Liu Y."/>
            <person name="Xu W."/>
            <person name="Pan J."/>
            <person name="Luo Z.H."/>
            <person name="Li M."/>
        </authorList>
    </citation>
    <scope>NUCLEOTIDE SEQUENCE [LARGE SCALE GENOMIC DNA]</scope>
    <source>
        <strain evidence="1">SpSt-618</strain>
        <strain evidence="2">SpSt-657</strain>
    </source>
</reference>
<comment type="caution">
    <text evidence="1">The sequence shown here is derived from an EMBL/GenBank/DDBJ whole genome shotgun (WGS) entry which is preliminary data.</text>
</comment>
<evidence type="ECO:0008006" key="3">
    <source>
        <dbReference type="Google" id="ProtNLM"/>
    </source>
</evidence>
<proteinExistence type="predicted"/>
<dbReference type="Pfam" id="PF01894">
    <property type="entry name" value="YjbQ"/>
    <property type="match status" value="1"/>
</dbReference>
<protein>
    <recommendedName>
        <fullName evidence="3">YjbQ family protein</fullName>
    </recommendedName>
</protein>
<evidence type="ECO:0000313" key="2">
    <source>
        <dbReference type="EMBL" id="HGQ18533.1"/>
    </source>
</evidence>
<dbReference type="InterPro" id="IPR001602">
    <property type="entry name" value="UPF0047_YjbQ-like"/>
</dbReference>
<organism evidence="1">
    <name type="scientific">Ignisphaera aggregans</name>
    <dbReference type="NCBI Taxonomy" id="334771"/>
    <lineage>
        <taxon>Archaea</taxon>
        <taxon>Thermoproteota</taxon>
        <taxon>Thermoprotei</taxon>
        <taxon>Desulfurococcales</taxon>
        <taxon>Desulfurococcaceae</taxon>
        <taxon>Ignisphaera</taxon>
    </lineage>
</organism>
<sequence length="150" mass="16626">MELGNAYRDRHSRAILWFKMSRGVEVKIIKMVIDSSGYTAMDITSYVNSVVKSHGLSHGLAHIFTPEKKCSITLIEYEPELLADLEEFLKRVGCIDVGLCDAVIGKGTVLPVVNGSLFTGQFKRIVFIDTSRTVGEKSVVLTLEGIFKDD</sequence>